<dbReference type="Pfam" id="PF00213">
    <property type="entry name" value="OSCP"/>
    <property type="match status" value="1"/>
</dbReference>
<keyword evidence="5" id="KW-0472">Membrane</keyword>
<dbReference type="InterPro" id="IPR026015">
    <property type="entry name" value="ATP_synth_OSCP/delta_N_sf"/>
</dbReference>
<name>A0A381SG46_9ZZZZ</name>
<keyword evidence="3" id="KW-0375">Hydrogen ion transport</keyword>
<proteinExistence type="inferred from homology"/>
<sequence length="176" mass="20083">MRSRAAIRYSKAIFQIAEESNSLSNIKGDMDSIISAHESSEDFKKLINNTLINYSDKKEILSIVISKMNEKTNNLIDLLIANKRLSILYDIAHGFNDIYNQENNIARATVVTATPISDKIKNQVLKKIQTLSNKSVEIENIIDETIIGGFILRYENREYNASFSQRLNKLKTKLIQ</sequence>
<dbReference type="AlphaFoldDB" id="A0A381SG46"/>
<dbReference type="InterPro" id="IPR020781">
    <property type="entry name" value="ATPase_OSCP/d_CS"/>
</dbReference>
<dbReference type="HAMAP" id="MF_01416">
    <property type="entry name" value="ATP_synth_delta_bact"/>
    <property type="match status" value="1"/>
</dbReference>
<evidence type="ECO:0000256" key="5">
    <source>
        <dbReference type="ARBA" id="ARBA00023136"/>
    </source>
</evidence>
<dbReference type="PANTHER" id="PTHR11910">
    <property type="entry name" value="ATP SYNTHASE DELTA CHAIN"/>
    <property type="match status" value="1"/>
</dbReference>
<evidence type="ECO:0000256" key="1">
    <source>
        <dbReference type="ARBA" id="ARBA00004370"/>
    </source>
</evidence>
<dbReference type="Gene3D" id="1.10.520.20">
    <property type="entry name" value="N-terminal domain of the delta subunit of the F1F0-ATP synthase"/>
    <property type="match status" value="1"/>
</dbReference>
<accession>A0A381SG46</accession>
<keyword evidence="6" id="KW-0066">ATP synthesis</keyword>
<protein>
    <submittedName>
        <fullName evidence="7">Uncharacterized protein</fullName>
    </submittedName>
</protein>
<reference evidence="7" key="1">
    <citation type="submission" date="2018-05" db="EMBL/GenBank/DDBJ databases">
        <authorList>
            <person name="Lanie J.A."/>
            <person name="Ng W.-L."/>
            <person name="Kazmierczak K.M."/>
            <person name="Andrzejewski T.M."/>
            <person name="Davidsen T.M."/>
            <person name="Wayne K.J."/>
            <person name="Tettelin H."/>
            <person name="Glass J.I."/>
            <person name="Rusch D."/>
            <person name="Podicherti R."/>
            <person name="Tsui H.-C.T."/>
            <person name="Winkler M.E."/>
        </authorList>
    </citation>
    <scope>NUCLEOTIDE SEQUENCE</scope>
</reference>
<gene>
    <name evidence="7" type="ORF">METZ01_LOCUS53017</name>
</gene>
<evidence type="ECO:0000313" key="7">
    <source>
        <dbReference type="EMBL" id="SVA00163.1"/>
    </source>
</evidence>
<dbReference type="NCBIfam" id="TIGR01145">
    <property type="entry name" value="ATP_synt_delta"/>
    <property type="match status" value="1"/>
</dbReference>
<evidence type="ECO:0000256" key="2">
    <source>
        <dbReference type="ARBA" id="ARBA00022448"/>
    </source>
</evidence>
<dbReference type="GO" id="GO:0046933">
    <property type="term" value="F:proton-transporting ATP synthase activity, rotational mechanism"/>
    <property type="evidence" value="ECO:0007669"/>
    <property type="project" value="InterPro"/>
</dbReference>
<dbReference type="GO" id="GO:0016020">
    <property type="term" value="C:membrane"/>
    <property type="evidence" value="ECO:0007669"/>
    <property type="project" value="UniProtKB-SubCell"/>
</dbReference>
<organism evidence="7">
    <name type="scientific">marine metagenome</name>
    <dbReference type="NCBI Taxonomy" id="408172"/>
    <lineage>
        <taxon>unclassified sequences</taxon>
        <taxon>metagenomes</taxon>
        <taxon>ecological metagenomes</taxon>
    </lineage>
</organism>
<comment type="subcellular location">
    <subcellularLocation>
        <location evidence="1">Membrane</location>
    </subcellularLocation>
</comment>
<keyword evidence="2" id="KW-0813">Transport</keyword>
<evidence type="ECO:0000256" key="3">
    <source>
        <dbReference type="ARBA" id="ARBA00022781"/>
    </source>
</evidence>
<dbReference type="EMBL" id="UINC01002773">
    <property type="protein sequence ID" value="SVA00163.1"/>
    <property type="molecule type" value="Genomic_DNA"/>
</dbReference>
<dbReference type="PRINTS" id="PR00125">
    <property type="entry name" value="ATPASEDELTA"/>
</dbReference>
<dbReference type="SUPFAM" id="SSF47928">
    <property type="entry name" value="N-terminal domain of the delta subunit of the F1F0-ATP synthase"/>
    <property type="match status" value="1"/>
</dbReference>
<dbReference type="InterPro" id="IPR000711">
    <property type="entry name" value="ATPase_OSCP/dsu"/>
</dbReference>
<evidence type="ECO:0000256" key="4">
    <source>
        <dbReference type="ARBA" id="ARBA00023065"/>
    </source>
</evidence>
<dbReference type="PROSITE" id="PS00389">
    <property type="entry name" value="ATPASE_DELTA"/>
    <property type="match status" value="1"/>
</dbReference>
<evidence type="ECO:0000256" key="6">
    <source>
        <dbReference type="ARBA" id="ARBA00023310"/>
    </source>
</evidence>
<keyword evidence="4" id="KW-0406">Ion transport</keyword>